<evidence type="ECO:0000256" key="1">
    <source>
        <dbReference type="ARBA" id="ARBA00007381"/>
    </source>
</evidence>
<name>A0A0R3WFE5_TAEAS</name>
<dbReference type="InterPro" id="IPR043129">
    <property type="entry name" value="ATPase_NBD"/>
</dbReference>
<dbReference type="WBParaSite" id="TASK_0000958801-mRNA-1">
    <property type="protein sequence ID" value="TASK_0000958801-mRNA-1"/>
    <property type="gene ID" value="TASK_0000958801"/>
</dbReference>
<evidence type="ECO:0000256" key="3">
    <source>
        <dbReference type="ARBA" id="ARBA00022840"/>
    </source>
</evidence>
<sequence>MLHLIHCTTIEVEEMFKDIDFSWDDGCSQVSVQLCEDDKADVQAIVLVGGSTRISKVEKMLQNFFKDTRLNRLMNPNRTVAHSIALLKFGDDAGFGVAVSDAALTGLGVLIWHDGDGGKV</sequence>
<dbReference type="Gene3D" id="3.90.640.10">
    <property type="entry name" value="Actin, Chain A, domain 4"/>
    <property type="match status" value="1"/>
</dbReference>
<reference evidence="6" key="1">
    <citation type="submission" date="2017-02" db="UniProtKB">
        <authorList>
            <consortium name="WormBaseParasite"/>
        </authorList>
    </citation>
    <scope>IDENTIFICATION</scope>
</reference>
<dbReference type="Proteomes" id="UP000282613">
    <property type="component" value="Unassembled WGS sequence"/>
</dbReference>
<reference evidence="4 5" key="2">
    <citation type="submission" date="2018-11" db="EMBL/GenBank/DDBJ databases">
        <authorList>
            <consortium name="Pathogen Informatics"/>
        </authorList>
    </citation>
    <scope>NUCLEOTIDE SEQUENCE [LARGE SCALE GENOMIC DNA]</scope>
</reference>
<dbReference type="SUPFAM" id="SSF53067">
    <property type="entry name" value="Actin-like ATPase domain"/>
    <property type="match status" value="1"/>
</dbReference>
<keyword evidence="3" id="KW-0067">ATP-binding</keyword>
<keyword evidence="5" id="KW-1185">Reference proteome</keyword>
<dbReference type="EMBL" id="UYRS01019267">
    <property type="protein sequence ID" value="VDK44220.1"/>
    <property type="molecule type" value="Genomic_DNA"/>
</dbReference>
<evidence type="ECO:0000313" key="5">
    <source>
        <dbReference type="Proteomes" id="UP000282613"/>
    </source>
</evidence>
<dbReference type="AlphaFoldDB" id="A0A0R3WFE5"/>
<organism evidence="6">
    <name type="scientific">Taenia asiatica</name>
    <name type="common">Asian tapeworm</name>
    <dbReference type="NCBI Taxonomy" id="60517"/>
    <lineage>
        <taxon>Eukaryota</taxon>
        <taxon>Metazoa</taxon>
        <taxon>Spiralia</taxon>
        <taxon>Lophotrochozoa</taxon>
        <taxon>Platyhelminthes</taxon>
        <taxon>Cestoda</taxon>
        <taxon>Eucestoda</taxon>
        <taxon>Cyclophyllidea</taxon>
        <taxon>Taeniidae</taxon>
        <taxon>Taenia</taxon>
    </lineage>
</organism>
<proteinExistence type="inferred from homology"/>
<dbReference type="PANTHER" id="PTHR19375">
    <property type="entry name" value="HEAT SHOCK PROTEIN 70KDA"/>
    <property type="match status" value="1"/>
</dbReference>
<dbReference type="Pfam" id="PF00012">
    <property type="entry name" value="HSP70"/>
    <property type="match status" value="1"/>
</dbReference>
<comment type="similarity">
    <text evidence="1">Belongs to the heat shock protein 70 family.</text>
</comment>
<dbReference type="OrthoDB" id="5869159at2759"/>
<evidence type="ECO:0000256" key="2">
    <source>
        <dbReference type="ARBA" id="ARBA00022741"/>
    </source>
</evidence>
<dbReference type="GO" id="GO:0140662">
    <property type="term" value="F:ATP-dependent protein folding chaperone"/>
    <property type="evidence" value="ECO:0007669"/>
    <property type="project" value="InterPro"/>
</dbReference>
<protein>
    <submittedName>
        <fullName evidence="6">Heat shock 70 kDa protein 14</fullName>
    </submittedName>
</protein>
<keyword evidence="2" id="KW-0547">Nucleotide-binding</keyword>
<evidence type="ECO:0000313" key="4">
    <source>
        <dbReference type="EMBL" id="VDK44220.1"/>
    </source>
</evidence>
<dbReference type="STRING" id="60517.A0A0R3WFE5"/>
<evidence type="ECO:0000313" key="6">
    <source>
        <dbReference type="WBParaSite" id="TASK_0000958801-mRNA-1"/>
    </source>
</evidence>
<dbReference type="InterPro" id="IPR013126">
    <property type="entry name" value="Hsp_70_fam"/>
</dbReference>
<dbReference type="GO" id="GO:0005524">
    <property type="term" value="F:ATP binding"/>
    <property type="evidence" value="ECO:0007669"/>
    <property type="project" value="UniProtKB-KW"/>
</dbReference>
<dbReference type="Gene3D" id="3.30.420.40">
    <property type="match status" value="2"/>
</dbReference>
<accession>A0A0R3WFE5</accession>
<gene>
    <name evidence="4" type="ORF">TASK_LOCUS9589</name>
</gene>